<accession>A0ABY7FYW0</accession>
<keyword evidence="2" id="KW-0217">Developmental protein</keyword>
<keyword evidence="9" id="KW-0862">Zinc</keyword>
<keyword evidence="6" id="KW-0479">Metal-binding</keyword>
<protein>
    <recommendedName>
        <fullName evidence="13">Reelin</fullName>
    </recommendedName>
</protein>
<evidence type="ECO:0000256" key="15">
    <source>
        <dbReference type="ARBA" id="ARBA00046064"/>
    </source>
</evidence>
<dbReference type="PANTHER" id="PTHR11841:SF1">
    <property type="entry name" value="REELIN"/>
    <property type="match status" value="1"/>
</dbReference>
<evidence type="ECO:0000259" key="16">
    <source>
        <dbReference type="PROSITE" id="PS00022"/>
    </source>
</evidence>
<evidence type="ECO:0000259" key="17">
    <source>
        <dbReference type="PROSITE" id="PS01186"/>
    </source>
</evidence>
<evidence type="ECO:0000256" key="6">
    <source>
        <dbReference type="ARBA" id="ARBA00022723"/>
    </source>
</evidence>
<evidence type="ECO:0000313" key="18">
    <source>
        <dbReference type="EMBL" id="WAR26093.1"/>
    </source>
</evidence>
<proteinExistence type="inferred from homology"/>
<evidence type="ECO:0000313" key="19">
    <source>
        <dbReference type="Proteomes" id="UP001164746"/>
    </source>
</evidence>
<keyword evidence="19" id="KW-1185">Reference proteome</keyword>
<evidence type="ECO:0000256" key="9">
    <source>
        <dbReference type="ARBA" id="ARBA00022833"/>
    </source>
</evidence>
<evidence type="ECO:0000256" key="2">
    <source>
        <dbReference type="ARBA" id="ARBA00022473"/>
    </source>
</evidence>
<gene>
    <name evidence="18" type="ORF">MAR_011797</name>
</gene>
<keyword evidence="5" id="KW-0645">Protease</keyword>
<evidence type="ECO:0000256" key="7">
    <source>
        <dbReference type="ARBA" id="ARBA00022801"/>
    </source>
</evidence>
<evidence type="ECO:0000256" key="1">
    <source>
        <dbReference type="ARBA" id="ARBA00004498"/>
    </source>
</evidence>
<sequence>MSDQHRNWTRISLYLPQGAVSPATRFRWQQHSQSPSGNVWALDNVYLGNGCPWLCSGHGYCKNGTCVCDDGYDGEFCVPSRPLPMMLRDDFNRDKPQNDNWIEIHGGDTTKMCGTLVSGNALTFSDDFTMIYYRNVVIAFLGFTCKTV</sequence>
<reference evidence="18" key="1">
    <citation type="submission" date="2022-11" db="EMBL/GenBank/DDBJ databases">
        <title>Centuries of genome instability and evolution in soft-shell clam transmissible cancer (bioRxiv).</title>
        <authorList>
            <person name="Hart S.F.M."/>
            <person name="Yonemitsu M.A."/>
            <person name="Giersch R.M."/>
            <person name="Beal B.F."/>
            <person name="Arriagada G."/>
            <person name="Davis B.W."/>
            <person name="Ostrander E.A."/>
            <person name="Goff S.P."/>
            <person name="Metzger M.J."/>
        </authorList>
    </citation>
    <scope>NUCLEOTIDE SEQUENCE</scope>
    <source>
        <strain evidence="18">MELC-2E11</strain>
        <tissue evidence="18">Siphon/mantle</tissue>
    </source>
</reference>
<dbReference type="PROSITE" id="PS01186">
    <property type="entry name" value="EGF_2"/>
    <property type="match status" value="1"/>
</dbReference>
<dbReference type="InterPro" id="IPR000742">
    <property type="entry name" value="EGF"/>
</dbReference>
<evidence type="ECO:0000256" key="11">
    <source>
        <dbReference type="ARBA" id="ARBA00022889"/>
    </source>
</evidence>
<keyword evidence="4" id="KW-0272">Extracellular matrix</keyword>
<keyword evidence="8" id="KW-0720">Serine protease</keyword>
<comment type="subcellular location">
    <subcellularLocation>
        <location evidence="1">Secreted</location>
        <location evidence="1">Extracellular space</location>
        <location evidence="1">Extracellular matrix</location>
    </subcellularLocation>
</comment>
<evidence type="ECO:0000256" key="13">
    <source>
        <dbReference type="ARBA" id="ARBA00023900"/>
    </source>
</evidence>
<dbReference type="Pfam" id="PF23106">
    <property type="entry name" value="EGF_Teneurin"/>
    <property type="match status" value="1"/>
</dbReference>
<organism evidence="18 19">
    <name type="scientific">Mya arenaria</name>
    <name type="common">Soft-shell clam</name>
    <dbReference type="NCBI Taxonomy" id="6604"/>
    <lineage>
        <taxon>Eukaryota</taxon>
        <taxon>Metazoa</taxon>
        <taxon>Spiralia</taxon>
        <taxon>Lophotrochozoa</taxon>
        <taxon>Mollusca</taxon>
        <taxon>Bivalvia</taxon>
        <taxon>Autobranchia</taxon>
        <taxon>Heteroconchia</taxon>
        <taxon>Euheterodonta</taxon>
        <taxon>Imparidentia</taxon>
        <taxon>Neoheterodontei</taxon>
        <taxon>Myida</taxon>
        <taxon>Myoidea</taxon>
        <taxon>Myidae</taxon>
        <taxon>Mya</taxon>
    </lineage>
</organism>
<dbReference type="Gene3D" id="2.60.120.260">
    <property type="entry name" value="Galactose-binding domain-like"/>
    <property type="match status" value="2"/>
</dbReference>
<keyword evidence="7" id="KW-0378">Hydrolase</keyword>
<evidence type="ECO:0000256" key="10">
    <source>
        <dbReference type="ARBA" id="ARBA00022837"/>
    </source>
</evidence>
<keyword evidence="10" id="KW-0106">Calcium</keyword>
<comment type="similarity">
    <text evidence="12">Belongs to the reelin family.</text>
</comment>
<dbReference type="PANTHER" id="PTHR11841">
    <property type="entry name" value="REELIN"/>
    <property type="match status" value="1"/>
</dbReference>
<dbReference type="EMBL" id="CP111025">
    <property type="protein sequence ID" value="WAR26093.1"/>
    <property type="molecule type" value="Genomic_DNA"/>
</dbReference>
<evidence type="ECO:0000256" key="4">
    <source>
        <dbReference type="ARBA" id="ARBA00022530"/>
    </source>
</evidence>
<evidence type="ECO:0000256" key="3">
    <source>
        <dbReference type="ARBA" id="ARBA00022525"/>
    </source>
</evidence>
<comment type="function">
    <text evidence="15">Extracellular matrix serine protease secreted by pioneer neurons that plays a role in layering of neurons in the cerebral cortex and cerebellum by coordinating cell positioning during neurodevelopment. Regulates microtubule function in neurons and neuronal migration. Binding to the extracellular domains of lipoprotein receptors VLDLR and LRP8/APOER2 induces tyrosine phosphorylation of DAB1 and modulation of TAU phosphorylation. Affects migration of sympathetic preganglionic neurons in the spinal cord, where it seems to act as a barrier to neuronal migration. Enzymatic activity is important for the modulation of cell adhesion.</text>
</comment>
<evidence type="ECO:0000256" key="14">
    <source>
        <dbReference type="ARBA" id="ARBA00044961"/>
    </source>
</evidence>
<keyword evidence="11" id="KW-0130">Cell adhesion</keyword>
<dbReference type="InterPro" id="IPR049419">
    <property type="entry name" value="Reelin_subrepeat-B"/>
</dbReference>
<evidence type="ECO:0000256" key="8">
    <source>
        <dbReference type="ARBA" id="ARBA00022825"/>
    </source>
</evidence>
<name>A0ABY7FYW0_MYAAR</name>
<feature type="domain" description="EGF-like" evidence="16 17">
    <location>
        <begin position="66"/>
        <end position="77"/>
    </location>
</feature>
<evidence type="ECO:0000256" key="12">
    <source>
        <dbReference type="ARBA" id="ARBA00023773"/>
    </source>
</evidence>
<keyword evidence="3" id="KW-0964">Secreted</keyword>
<dbReference type="Proteomes" id="UP001164746">
    <property type="component" value="Chromosome 14"/>
</dbReference>
<dbReference type="SUPFAM" id="SSF57196">
    <property type="entry name" value="EGF/Laminin"/>
    <property type="match status" value="1"/>
</dbReference>
<comment type="subunit">
    <text evidence="14">Oligomer of disulfide-linked homodimers.</text>
</comment>
<evidence type="ECO:0000256" key="5">
    <source>
        <dbReference type="ARBA" id="ARBA00022670"/>
    </source>
</evidence>
<dbReference type="Pfam" id="PF21471">
    <property type="entry name" value="Reelin_subrepeat-B"/>
    <property type="match status" value="1"/>
</dbReference>
<dbReference type="InterPro" id="IPR034968">
    <property type="entry name" value="Reelin"/>
</dbReference>
<dbReference type="PROSITE" id="PS00022">
    <property type="entry name" value="EGF_1"/>
    <property type="match status" value="1"/>
</dbReference>